<keyword evidence="2" id="KW-0378">Hydrolase</keyword>
<keyword evidence="4" id="KW-0443">Lipid metabolism</keyword>
<dbReference type="PANTHER" id="PTHR10272">
    <property type="entry name" value="PLATELET-ACTIVATING FACTOR ACETYLHYDROLASE"/>
    <property type="match status" value="1"/>
</dbReference>
<feature type="region of interest" description="Disordered" evidence="5">
    <location>
        <begin position="1"/>
        <end position="32"/>
    </location>
</feature>
<dbReference type="GO" id="GO:0003847">
    <property type="term" value="F:1-alkyl-2-acetylglycerophosphocholine esterase activity"/>
    <property type="evidence" value="ECO:0007669"/>
    <property type="project" value="UniProtKB-EC"/>
</dbReference>
<protein>
    <recommendedName>
        <fullName evidence="1">1-alkyl-2-acetylglycerophosphocholine esterase</fullName>
        <ecNumber evidence="1">3.1.1.47</ecNumber>
    </recommendedName>
</protein>
<dbReference type="EMBL" id="JAULSN010000001">
    <property type="protein sequence ID" value="KAK3383347.1"/>
    <property type="molecule type" value="Genomic_DNA"/>
</dbReference>
<feature type="compositionally biased region" description="Basic and acidic residues" evidence="5">
    <location>
        <begin position="178"/>
        <end position="191"/>
    </location>
</feature>
<evidence type="ECO:0000313" key="7">
    <source>
        <dbReference type="Proteomes" id="UP001287356"/>
    </source>
</evidence>
<dbReference type="InterPro" id="IPR029058">
    <property type="entry name" value="AB_hydrolase_fold"/>
</dbReference>
<reference evidence="6" key="2">
    <citation type="submission" date="2023-06" db="EMBL/GenBank/DDBJ databases">
        <authorList>
            <consortium name="Lawrence Berkeley National Laboratory"/>
            <person name="Haridas S."/>
            <person name="Hensen N."/>
            <person name="Bonometti L."/>
            <person name="Westerberg I."/>
            <person name="Brannstrom I.O."/>
            <person name="Guillou S."/>
            <person name="Cros-Aarteil S."/>
            <person name="Calhoun S."/>
            <person name="Kuo A."/>
            <person name="Mondo S."/>
            <person name="Pangilinan J."/>
            <person name="Riley R."/>
            <person name="Labutti K."/>
            <person name="Andreopoulos B."/>
            <person name="Lipzen A."/>
            <person name="Chen C."/>
            <person name="Yanf M."/>
            <person name="Daum C."/>
            <person name="Ng V."/>
            <person name="Clum A."/>
            <person name="Steindorff A."/>
            <person name="Ohm R."/>
            <person name="Martin F."/>
            <person name="Silar P."/>
            <person name="Natvig D."/>
            <person name="Lalanne C."/>
            <person name="Gautier V."/>
            <person name="Ament-Velasquez S.L."/>
            <person name="Kruys A."/>
            <person name="Hutchinson M.I."/>
            <person name="Powell A.J."/>
            <person name="Barry K."/>
            <person name="Miller A.N."/>
            <person name="Grigoriev I.V."/>
            <person name="Debuchy R."/>
            <person name="Gladieux P."/>
            <person name="Thoren M.H."/>
            <person name="Johannesson H."/>
        </authorList>
    </citation>
    <scope>NUCLEOTIDE SEQUENCE</scope>
    <source>
        <strain evidence="6">CBS 958.72</strain>
    </source>
</reference>
<gene>
    <name evidence="6" type="ORF">B0T24DRAFT_45487</name>
</gene>
<keyword evidence="7" id="KW-1185">Reference proteome</keyword>
<evidence type="ECO:0000256" key="2">
    <source>
        <dbReference type="ARBA" id="ARBA00022801"/>
    </source>
</evidence>
<reference evidence="6" key="1">
    <citation type="journal article" date="2023" name="Mol. Phylogenet. Evol.">
        <title>Genome-scale phylogeny and comparative genomics of the fungal order Sordariales.</title>
        <authorList>
            <person name="Hensen N."/>
            <person name="Bonometti L."/>
            <person name="Westerberg I."/>
            <person name="Brannstrom I.O."/>
            <person name="Guillou S."/>
            <person name="Cros-Aarteil S."/>
            <person name="Calhoun S."/>
            <person name="Haridas S."/>
            <person name="Kuo A."/>
            <person name="Mondo S."/>
            <person name="Pangilinan J."/>
            <person name="Riley R."/>
            <person name="LaButti K."/>
            <person name="Andreopoulos B."/>
            <person name="Lipzen A."/>
            <person name="Chen C."/>
            <person name="Yan M."/>
            <person name="Daum C."/>
            <person name="Ng V."/>
            <person name="Clum A."/>
            <person name="Steindorff A."/>
            <person name="Ohm R.A."/>
            <person name="Martin F."/>
            <person name="Silar P."/>
            <person name="Natvig D.O."/>
            <person name="Lalanne C."/>
            <person name="Gautier V."/>
            <person name="Ament-Velasquez S.L."/>
            <person name="Kruys A."/>
            <person name="Hutchinson M.I."/>
            <person name="Powell A.J."/>
            <person name="Barry K."/>
            <person name="Miller A.N."/>
            <person name="Grigoriev I.V."/>
            <person name="Debuchy R."/>
            <person name="Gladieux P."/>
            <person name="Hiltunen Thoren M."/>
            <person name="Johannesson H."/>
        </authorList>
    </citation>
    <scope>NUCLEOTIDE SEQUENCE</scope>
    <source>
        <strain evidence="6">CBS 958.72</strain>
    </source>
</reference>
<dbReference type="SUPFAM" id="SSF53474">
    <property type="entry name" value="alpha/beta-Hydrolases"/>
    <property type="match status" value="2"/>
</dbReference>
<keyword evidence="3" id="KW-0442">Lipid degradation</keyword>
<evidence type="ECO:0000256" key="1">
    <source>
        <dbReference type="ARBA" id="ARBA00013201"/>
    </source>
</evidence>
<dbReference type="Proteomes" id="UP001287356">
    <property type="component" value="Unassembled WGS sequence"/>
</dbReference>
<proteinExistence type="predicted"/>
<organism evidence="6 7">
    <name type="scientific">Lasiosphaeria ovina</name>
    <dbReference type="NCBI Taxonomy" id="92902"/>
    <lineage>
        <taxon>Eukaryota</taxon>
        <taxon>Fungi</taxon>
        <taxon>Dikarya</taxon>
        <taxon>Ascomycota</taxon>
        <taxon>Pezizomycotina</taxon>
        <taxon>Sordariomycetes</taxon>
        <taxon>Sordariomycetidae</taxon>
        <taxon>Sordariales</taxon>
        <taxon>Lasiosphaeriaceae</taxon>
        <taxon>Lasiosphaeria</taxon>
    </lineage>
</organism>
<dbReference type="Pfam" id="PF03403">
    <property type="entry name" value="PAF-AH_p_II"/>
    <property type="match status" value="2"/>
</dbReference>
<dbReference type="AlphaFoldDB" id="A0AAE0TXQ2"/>
<dbReference type="Gene3D" id="3.40.50.1820">
    <property type="entry name" value="alpha/beta hydrolase"/>
    <property type="match status" value="1"/>
</dbReference>
<sequence>MHTKVELGLEPEPEPEPETKPARPPPAPRPRKTLRERFLHSLPPYTGPYPVGYMEVELPAREPRPFSHIKRNDEYALKLDTVLFSVFYPCELGLSPQENKKENQTRKWTRNEQPRVLWLPKPRGSTCRGYAKFFSIPHLPVQTYIALTTMFTKLPAYHNANLSARWPTAAEGGSSKSTLDHDAAQKAGENDRNVKPKFPVIMFSHGLGGSRTLCSSVCGELASFGFVVVAIEHRDGSGARTYVNKTGRSPDLEDQDLDRTTAREPRTGKIKLPRRRQKTSEIKPNYMVDYLFPKDNAFDTYPNNDRGIDTELRAAQIEMRIAETEEAYYALGLINSGKGDQLDAQNLRKKGNVGSSSKGLAGIDWREWTGRLYLENVTIMGHSFGGATTIQALRLEKLTWISQGILLDPWGLGAPDSTDKSRIRKPILSVGSEAFMFWKENFDCVAQICREARDAGALSWMTTIRGSTHLSMTDFAVLYPKWMSLLIKTIVNPKRANHLTTRSALEFLKITLPLQQTRFRLPESWADERLLNIPSSETKVLFDHQPDDKWTAVRLKIPNEFSLRLRWYWKWRGKDADVPKDAAGKPLRGLLNWGVGKEMWVHLSPDQADVERYIEGNG</sequence>
<feature type="region of interest" description="Disordered" evidence="5">
    <location>
        <begin position="168"/>
        <end position="191"/>
    </location>
</feature>
<evidence type="ECO:0000256" key="4">
    <source>
        <dbReference type="ARBA" id="ARBA00023098"/>
    </source>
</evidence>
<comment type="caution">
    <text evidence="6">The sequence shown here is derived from an EMBL/GenBank/DDBJ whole genome shotgun (WGS) entry which is preliminary data.</text>
</comment>
<evidence type="ECO:0000256" key="3">
    <source>
        <dbReference type="ARBA" id="ARBA00022963"/>
    </source>
</evidence>
<accession>A0AAE0TXQ2</accession>
<name>A0AAE0TXQ2_9PEZI</name>
<dbReference type="GO" id="GO:0016042">
    <property type="term" value="P:lipid catabolic process"/>
    <property type="evidence" value="ECO:0007669"/>
    <property type="project" value="UniProtKB-KW"/>
</dbReference>
<dbReference type="PANTHER" id="PTHR10272:SF0">
    <property type="entry name" value="PLATELET-ACTIVATING FACTOR ACETYLHYDROLASE"/>
    <property type="match status" value="1"/>
</dbReference>
<dbReference type="EC" id="3.1.1.47" evidence="1"/>
<evidence type="ECO:0000256" key="5">
    <source>
        <dbReference type="SAM" id="MobiDB-lite"/>
    </source>
</evidence>
<feature type="region of interest" description="Disordered" evidence="5">
    <location>
        <begin position="239"/>
        <end position="264"/>
    </location>
</feature>
<evidence type="ECO:0000313" key="6">
    <source>
        <dbReference type="EMBL" id="KAK3383347.1"/>
    </source>
</evidence>